<evidence type="ECO:0000313" key="11">
    <source>
        <dbReference type="EMBL" id="QJY45413.1"/>
    </source>
</evidence>
<proteinExistence type="predicted"/>
<feature type="region of interest" description="Disordered" evidence="7">
    <location>
        <begin position="447"/>
        <end position="476"/>
    </location>
</feature>
<dbReference type="InterPro" id="IPR050856">
    <property type="entry name" value="Biotin_carboxylase_complex"/>
</dbReference>
<feature type="region of interest" description="Disordered" evidence="7">
    <location>
        <begin position="496"/>
        <end position="526"/>
    </location>
</feature>
<name>A0A6M6JE81_9PSEU</name>
<dbReference type="SUPFAM" id="SSF51230">
    <property type="entry name" value="Single hybrid motif"/>
    <property type="match status" value="1"/>
</dbReference>
<dbReference type="PANTHER" id="PTHR18866:SF126">
    <property type="entry name" value="BIOTIN CARBOXYLASE"/>
    <property type="match status" value="1"/>
</dbReference>
<keyword evidence="3 6" id="KW-0547">Nucleotide-binding</keyword>
<dbReference type="PROSITE" id="PS50975">
    <property type="entry name" value="ATP_GRASP"/>
    <property type="match status" value="1"/>
</dbReference>
<evidence type="ECO:0000256" key="7">
    <source>
        <dbReference type="SAM" id="MobiDB-lite"/>
    </source>
</evidence>
<dbReference type="CDD" id="cd06850">
    <property type="entry name" value="biotinyl_domain"/>
    <property type="match status" value="1"/>
</dbReference>
<dbReference type="GO" id="GO:0046872">
    <property type="term" value="F:metal ion binding"/>
    <property type="evidence" value="ECO:0007669"/>
    <property type="project" value="InterPro"/>
</dbReference>
<dbReference type="SUPFAM" id="SSF56059">
    <property type="entry name" value="Glutathione synthetase ATP-binding domain-like"/>
    <property type="match status" value="1"/>
</dbReference>
<dbReference type="Gene3D" id="2.40.50.100">
    <property type="match status" value="1"/>
</dbReference>
<dbReference type="InterPro" id="IPR011764">
    <property type="entry name" value="Biotin_carboxylation_dom"/>
</dbReference>
<evidence type="ECO:0000313" key="12">
    <source>
        <dbReference type="Proteomes" id="UP000505377"/>
    </source>
</evidence>
<evidence type="ECO:0000259" key="9">
    <source>
        <dbReference type="PROSITE" id="PS50975"/>
    </source>
</evidence>
<dbReference type="GO" id="GO:0005524">
    <property type="term" value="F:ATP binding"/>
    <property type="evidence" value="ECO:0007669"/>
    <property type="project" value="UniProtKB-UniRule"/>
</dbReference>
<sequence>MQRIEQPIATVLVANRGEIAVRVIRSCRELGLRSVAVHSDVDAGALHVRLADEAHRIGPAPARRSYLDVDAVLAAAKASGADAVHPGYGMLSEDAGFAAAVEAAGLVFVGPPADVVARMGDKVAARAVATGCGVPVAPGSDGTLDPADLPGATALAEGLGWPVVVKASFGGGGRGMRVVQDAGGLADAIAAAGREADAAFGRAEVHLERYLDRPRHVEVQVLADAHGTVVHLGDRDCSVQRRHQKLIEEAPAPGLAPHLRAALHDAALRVTRSVGYRGAGTVEFLVLPATGEFFFLEMNTRLQVEHGVTEMVTGIDLVAAQLRIAAGEALWFTQDDVRLDGHAVQARIAAEDPWESFRPAPGPVHELALPHGPWLRCDTGIESGDAVAAEYDSMFAKVLAWGGDRDLARRRLIGALDELRVVGVPTTAPYLRGVLATESFAAGTHDTGSVARDWAPDPADRPAATAPAPAAPATAGTVPVRRVRIATDRGPVEVAVPGLARPAGPGAAPAARPSRSGSGADAVVSGPGAPPVAPMDATVVAVAVVAGQEVGVGEVLAVLEAMKMEIEVRSDVAGTVQEVLVAPGDPVAAGKPLVRFTT</sequence>
<dbReference type="Pfam" id="PF00289">
    <property type="entry name" value="Biotin_carb_N"/>
    <property type="match status" value="1"/>
</dbReference>
<evidence type="ECO:0000256" key="4">
    <source>
        <dbReference type="ARBA" id="ARBA00022840"/>
    </source>
</evidence>
<dbReference type="SMART" id="SM00878">
    <property type="entry name" value="Biotin_carb_C"/>
    <property type="match status" value="1"/>
</dbReference>
<dbReference type="SUPFAM" id="SSF51246">
    <property type="entry name" value="Rudiment single hybrid motif"/>
    <property type="match status" value="1"/>
</dbReference>
<gene>
    <name evidence="11" type="ORF">HOP40_05955</name>
</gene>
<dbReference type="PROSITE" id="PS50968">
    <property type="entry name" value="BIOTINYL_LIPOYL"/>
    <property type="match status" value="1"/>
</dbReference>
<dbReference type="InterPro" id="IPR011761">
    <property type="entry name" value="ATP-grasp"/>
</dbReference>
<evidence type="ECO:0000256" key="2">
    <source>
        <dbReference type="ARBA" id="ARBA00022598"/>
    </source>
</evidence>
<dbReference type="PROSITE" id="PS00188">
    <property type="entry name" value="BIOTIN"/>
    <property type="match status" value="1"/>
</dbReference>
<dbReference type="InterPro" id="IPR005481">
    <property type="entry name" value="BC-like_N"/>
</dbReference>
<feature type="domain" description="ATP-grasp" evidence="9">
    <location>
        <begin position="126"/>
        <end position="326"/>
    </location>
</feature>
<evidence type="ECO:0000256" key="5">
    <source>
        <dbReference type="ARBA" id="ARBA00023267"/>
    </source>
</evidence>
<feature type="domain" description="Biotin carboxylation" evidence="10">
    <location>
        <begin position="7"/>
        <end position="455"/>
    </location>
</feature>
<dbReference type="GO" id="GO:0016874">
    <property type="term" value="F:ligase activity"/>
    <property type="evidence" value="ECO:0007669"/>
    <property type="project" value="UniProtKB-KW"/>
</dbReference>
<dbReference type="InterPro" id="IPR011053">
    <property type="entry name" value="Single_hybrid_motif"/>
</dbReference>
<dbReference type="SUPFAM" id="SSF52440">
    <property type="entry name" value="PreATP-grasp domain"/>
    <property type="match status" value="1"/>
</dbReference>
<dbReference type="FunFam" id="3.40.50.20:FF:000010">
    <property type="entry name" value="Propionyl-CoA carboxylase subunit alpha"/>
    <property type="match status" value="1"/>
</dbReference>
<comment type="cofactor">
    <cofactor evidence="1">
        <name>biotin</name>
        <dbReference type="ChEBI" id="CHEBI:57586"/>
    </cofactor>
</comment>
<dbReference type="PROSITE" id="PS00867">
    <property type="entry name" value="CPSASE_2"/>
    <property type="match status" value="1"/>
</dbReference>
<keyword evidence="12" id="KW-1185">Reference proteome</keyword>
<dbReference type="KEGG" id="pbro:HOP40_05955"/>
<dbReference type="Pfam" id="PF02785">
    <property type="entry name" value="Biotin_carb_C"/>
    <property type="match status" value="1"/>
</dbReference>
<dbReference type="Proteomes" id="UP000505377">
    <property type="component" value="Chromosome"/>
</dbReference>
<evidence type="ECO:0000259" key="8">
    <source>
        <dbReference type="PROSITE" id="PS50968"/>
    </source>
</evidence>
<organism evidence="11 12">
    <name type="scientific">Pseudonocardia broussonetiae</name>
    <dbReference type="NCBI Taxonomy" id="2736640"/>
    <lineage>
        <taxon>Bacteria</taxon>
        <taxon>Bacillati</taxon>
        <taxon>Actinomycetota</taxon>
        <taxon>Actinomycetes</taxon>
        <taxon>Pseudonocardiales</taxon>
        <taxon>Pseudonocardiaceae</taxon>
        <taxon>Pseudonocardia</taxon>
    </lineage>
</organism>
<keyword evidence="4 6" id="KW-0067">ATP-binding</keyword>
<dbReference type="Gene3D" id="3.30.470.20">
    <property type="entry name" value="ATP-grasp fold, B domain"/>
    <property type="match status" value="1"/>
</dbReference>
<dbReference type="InterPro" id="IPR011054">
    <property type="entry name" value="Rudment_hybrid_motif"/>
</dbReference>
<feature type="compositionally biased region" description="Low complexity" evidence="7">
    <location>
        <begin position="461"/>
        <end position="476"/>
    </location>
</feature>
<dbReference type="PANTHER" id="PTHR18866">
    <property type="entry name" value="CARBOXYLASE:PYRUVATE/ACETYL-COA/PROPIONYL-COA CARBOXYLASE"/>
    <property type="match status" value="1"/>
</dbReference>
<dbReference type="InterPro" id="IPR001882">
    <property type="entry name" value="Biotin_BS"/>
</dbReference>
<dbReference type="AlphaFoldDB" id="A0A6M6JE81"/>
<accession>A0A6M6JE81</accession>
<dbReference type="InterPro" id="IPR005482">
    <property type="entry name" value="Biotin_COase_C"/>
</dbReference>
<dbReference type="PROSITE" id="PS50979">
    <property type="entry name" value="BC"/>
    <property type="match status" value="1"/>
</dbReference>
<dbReference type="RefSeq" id="WP_172155419.1">
    <property type="nucleotide sequence ID" value="NZ_CP053564.1"/>
</dbReference>
<dbReference type="InterPro" id="IPR000089">
    <property type="entry name" value="Biotin_lipoyl"/>
</dbReference>
<evidence type="ECO:0000256" key="3">
    <source>
        <dbReference type="ARBA" id="ARBA00022741"/>
    </source>
</evidence>
<dbReference type="EMBL" id="CP053564">
    <property type="protein sequence ID" value="QJY45413.1"/>
    <property type="molecule type" value="Genomic_DNA"/>
</dbReference>
<evidence type="ECO:0000256" key="1">
    <source>
        <dbReference type="ARBA" id="ARBA00001953"/>
    </source>
</evidence>
<dbReference type="Pfam" id="PF00364">
    <property type="entry name" value="Biotin_lipoyl"/>
    <property type="match status" value="1"/>
</dbReference>
<keyword evidence="5" id="KW-0092">Biotin</keyword>
<dbReference type="InterPro" id="IPR005479">
    <property type="entry name" value="CPAse_ATP-bd"/>
</dbReference>
<dbReference type="Pfam" id="PF02786">
    <property type="entry name" value="CPSase_L_D2"/>
    <property type="match status" value="1"/>
</dbReference>
<protein>
    <submittedName>
        <fullName evidence="11">ATP-grasp domain-containing protein</fullName>
    </submittedName>
</protein>
<keyword evidence="2" id="KW-0436">Ligase</keyword>
<feature type="compositionally biased region" description="Low complexity" evidence="7">
    <location>
        <begin position="497"/>
        <end position="526"/>
    </location>
</feature>
<evidence type="ECO:0000256" key="6">
    <source>
        <dbReference type="PROSITE-ProRule" id="PRU00409"/>
    </source>
</evidence>
<evidence type="ECO:0000259" key="10">
    <source>
        <dbReference type="PROSITE" id="PS50979"/>
    </source>
</evidence>
<dbReference type="InterPro" id="IPR016185">
    <property type="entry name" value="PreATP-grasp_dom_sf"/>
</dbReference>
<reference evidence="11 12" key="1">
    <citation type="submission" date="2020-05" db="EMBL/GenBank/DDBJ databases">
        <authorList>
            <person name="Mo P."/>
        </authorList>
    </citation>
    <scope>NUCLEOTIDE SEQUENCE [LARGE SCALE GENOMIC DNA]</scope>
    <source>
        <strain evidence="11 12">Gen01</strain>
    </source>
</reference>
<feature type="domain" description="Lipoyl-binding" evidence="8">
    <location>
        <begin position="521"/>
        <end position="597"/>
    </location>
</feature>